<evidence type="ECO:0000256" key="3">
    <source>
        <dbReference type="ARBA" id="ARBA00023161"/>
    </source>
</evidence>
<sequence>MPPKVIAKHSDRAGVLPVNAAARAAPTKTSSIRLKLEIRRLPPSLTLTEFEEVLGDEWKLGKGKIDWREYRQGKLKPPGKLPEQSRCYVHLANEALVKDFEQRFLSVVFHDKAGTHRNVDIKHLPPTLSFAPNQRTPLQVKQRLDSRQGTIDQDPEFIAFLEAETQPLVKPTALLDALGAEKQKGEERVKSTPLIEDLREKKALRAKAAVEKVEKKRVEDKRGASASKDGVSAAVEKEGKSAQQARVEQAAKDAAKVLTKQAVAKQQTPAAAQSVSAKAASPARTKKAVQSPRQQNATPAPPATAALTNTTPTSPAPDRRPPHQRQRGNAEGIKKMLQKDLGIRPKPAATTQSSTTPAAQSVAATTTPTTASPAPPPLATPPVPQPKTTPAPPKSTSTAPPPAPTSLKAYLKHANPSQGMTEMLILRALAEHGEVSNVTIDPRKGTAIAVFKDTEGLKKAMAARKIVVAKGAVEVLEFKERGGGEGTGSAAGGGRGGGSGSGNVRGRGGFRGGRGGAGRGSGATSSTNAPPADTGVASSLTASASAAPASTES</sequence>
<feature type="compositionally biased region" description="Low complexity" evidence="5">
    <location>
        <begin position="345"/>
        <end position="372"/>
    </location>
</feature>
<dbReference type="STRING" id="329884.A0A4U0XIA3"/>
<evidence type="ECO:0000313" key="8">
    <source>
        <dbReference type="Proteomes" id="UP000309340"/>
    </source>
</evidence>
<dbReference type="Gene3D" id="3.30.70.330">
    <property type="match status" value="1"/>
</dbReference>
<dbReference type="GO" id="GO:0003729">
    <property type="term" value="F:mRNA binding"/>
    <property type="evidence" value="ECO:0007669"/>
    <property type="project" value="TreeGrafter"/>
</dbReference>
<dbReference type="EMBL" id="NAJQ01000151">
    <property type="protein sequence ID" value="TKA76872.1"/>
    <property type="molecule type" value="Genomic_DNA"/>
</dbReference>
<evidence type="ECO:0000259" key="6">
    <source>
        <dbReference type="Pfam" id="PF03467"/>
    </source>
</evidence>
<dbReference type="GO" id="GO:0005730">
    <property type="term" value="C:nucleolus"/>
    <property type="evidence" value="ECO:0007669"/>
    <property type="project" value="TreeGrafter"/>
</dbReference>
<dbReference type="SUPFAM" id="SSF54928">
    <property type="entry name" value="RNA-binding domain, RBD"/>
    <property type="match status" value="2"/>
</dbReference>
<feature type="compositionally biased region" description="Gly residues" evidence="5">
    <location>
        <begin position="484"/>
        <end position="521"/>
    </location>
</feature>
<evidence type="ECO:0000256" key="2">
    <source>
        <dbReference type="ARBA" id="ARBA00005991"/>
    </source>
</evidence>
<dbReference type="PANTHER" id="PTHR13112">
    <property type="entry name" value="UPF3 REGULATOR OF NONSENSE TRANSCRIPTS-LIKE PROTEIN"/>
    <property type="match status" value="1"/>
</dbReference>
<feature type="compositionally biased region" description="Low complexity" evidence="5">
    <location>
        <begin position="303"/>
        <end position="313"/>
    </location>
</feature>
<dbReference type="CDD" id="cd12455">
    <property type="entry name" value="RRM_like_Smg4_UPF3"/>
    <property type="match status" value="1"/>
</dbReference>
<dbReference type="InterPro" id="IPR039722">
    <property type="entry name" value="Upf3"/>
</dbReference>
<feature type="region of interest" description="Disordered" evidence="5">
    <location>
        <begin position="481"/>
        <end position="553"/>
    </location>
</feature>
<dbReference type="GO" id="GO:0000184">
    <property type="term" value="P:nuclear-transcribed mRNA catabolic process, nonsense-mediated decay"/>
    <property type="evidence" value="ECO:0007669"/>
    <property type="project" value="UniProtKB-KW"/>
</dbReference>
<feature type="compositionally biased region" description="Pro residues" evidence="5">
    <location>
        <begin position="373"/>
        <end position="404"/>
    </location>
</feature>
<evidence type="ECO:0000256" key="4">
    <source>
        <dbReference type="ARBA" id="ARBA00023242"/>
    </source>
</evidence>
<evidence type="ECO:0000256" key="5">
    <source>
        <dbReference type="SAM" id="MobiDB-lite"/>
    </source>
</evidence>
<dbReference type="GO" id="GO:0045727">
    <property type="term" value="P:positive regulation of translation"/>
    <property type="evidence" value="ECO:0007669"/>
    <property type="project" value="TreeGrafter"/>
</dbReference>
<dbReference type="OrthoDB" id="18087at2759"/>
<reference evidence="7 8" key="1">
    <citation type="submission" date="2017-03" db="EMBL/GenBank/DDBJ databases">
        <title>Genomes of endolithic fungi from Antarctica.</title>
        <authorList>
            <person name="Coleine C."/>
            <person name="Masonjones S."/>
            <person name="Stajich J.E."/>
        </authorList>
    </citation>
    <scope>NUCLEOTIDE SEQUENCE [LARGE SCALE GENOMIC DNA]</scope>
    <source>
        <strain evidence="7 8">CCFEE 5184</strain>
    </source>
</reference>
<keyword evidence="3" id="KW-0866">Nonsense-mediated mRNA decay</keyword>
<comment type="subcellular location">
    <subcellularLocation>
        <location evidence="1">Nucleus</location>
    </subcellularLocation>
</comment>
<evidence type="ECO:0000256" key="1">
    <source>
        <dbReference type="ARBA" id="ARBA00004123"/>
    </source>
</evidence>
<feature type="region of interest" description="Disordered" evidence="5">
    <location>
        <begin position="259"/>
        <end position="408"/>
    </location>
</feature>
<feature type="domain" description="UPF3" evidence="6">
    <location>
        <begin position="33"/>
        <end position="203"/>
    </location>
</feature>
<feature type="compositionally biased region" description="Low complexity" evidence="5">
    <location>
        <begin position="537"/>
        <end position="553"/>
    </location>
</feature>
<accession>A0A4U0XIA3</accession>
<name>A0A4U0XIA3_9PEZI</name>
<dbReference type="InterPro" id="IPR012677">
    <property type="entry name" value="Nucleotide-bd_a/b_plait_sf"/>
</dbReference>
<keyword evidence="4" id="KW-0539">Nucleus</keyword>
<dbReference type="AlphaFoldDB" id="A0A4U0XIA3"/>
<organism evidence="7 8">
    <name type="scientific">Friedmanniomyces simplex</name>
    <dbReference type="NCBI Taxonomy" id="329884"/>
    <lineage>
        <taxon>Eukaryota</taxon>
        <taxon>Fungi</taxon>
        <taxon>Dikarya</taxon>
        <taxon>Ascomycota</taxon>
        <taxon>Pezizomycotina</taxon>
        <taxon>Dothideomycetes</taxon>
        <taxon>Dothideomycetidae</taxon>
        <taxon>Mycosphaerellales</taxon>
        <taxon>Teratosphaeriaceae</taxon>
        <taxon>Friedmanniomyces</taxon>
    </lineage>
</organism>
<dbReference type="Proteomes" id="UP000309340">
    <property type="component" value="Unassembled WGS sequence"/>
</dbReference>
<comment type="similarity">
    <text evidence="2">Belongs to the RENT3 family.</text>
</comment>
<evidence type="ECO:0000313" key="7">
    <source>
        <dbReference type="EMBL" id="TKA76872.1"/>
    </source>
</evidence>
<dbReference type="InterPro" id="IPR005120">
    <property type="entry name" value="UPF3_dom"/>
</dbReference>
<feature type="compositionally biased region" description="Basic and acidic residues" evidence="5">
    <location>
        <begin position="210"/>
        <end position="223"/>
    </location>
</feature>
<dbReference type="PANTHER" id="PTHR13112:SF0">
    <property type="entry name" value="FI21285P1"/>
    <property type="match status" value="1"/>
</dbReference>
<feature type="compositionally biased region" description="Low complexity" evidence="5">
    <location>
        <begin position="270"/>
        <end position="283"/>
    </location>
</feature>
<dbReference type="GO" id="GO:0005737">
    <property type="term" value="C:cytoplasm"/>
    <property type="evidence" value="ECO:0007669"/>
    <property type="project" value="TreeGrafter"/>
</dbReference>
<feature type="region of interest" description="Disordered" evidence="5">
    <location>
        <begin position="210"/>
        <end position="247"/>
    </location>
</feature>
<protein>
    <recommendedName>
        <fullName evidence="6">UPF3 domain-containing protein</fullName>
    </recommendedName>
</protein>
<feature type="compositionally biased region" description="Basic and acidic residues" evidence="5">
    <location>
        <begin position="332"/>
        <end position="343"/>
    </location>
</feature>
<gene>
    <name evidence="7" type="ORF">B0A55_03198</name>
</gene>
<comment type="caution">
    <text evidence="7">The sequence shown here is derived from an EMBL/GenBank/DDBJ whole genome shotgun (WGS) entry which is preliminary data.</text>
</comment>
<dbReference type="Pfam" id="PF03467">
    <property type="entry name" value="Smg4_UPF3"/>
    <property type="match status" value="1"/>
</dbReference>
<dbReference type="InterPro" id="IPR035979">
    <property type="entry name" value="RBD_domain_sf"/>
</dbReference>
<keyword evidence="8" id="KW-1185">Reference proteome</keyword>
<proteinExistence type="inferred from homology"/>